<dbReference type="KEGG" id="pft:JBW_01535"/>
<proteinExistence type="predicted"/>
<dbReference type="EMBL" id="CP010978">
    <property type="protein sequence ID" value="AJQ26885.1"/>
    <property type="molecule type" value="Genomic_DNA"/>
</dbReference>
<reference evidence="1 2" key="1">
    <citation type="journal article" date="2015" name="Genome Announc.">
        <title>Complete Genome Sequence of Pelosinus fermentans JBW45, a Member of a Remarkably Competitive Group of Negativicutes in the Firmicutes Phylum.</title>
        <authorList>
            <person name="De Leon K.B."/>
            <person name="Utturkar S.M."/>
            <person name="Camilleri L.B."/>
            <person name="Elias D.A."/>
            <person name="Arkin A.P."/>
            <person name="Fields M.W."/>
            <person name="Brown S.D."/>
            <person name="Wall J.D."/>
        </authorList>
    </citation>
    <scope>NUCLEOTIDE SEQUENCE [LARGE SCALE GENOMIC DNA]</scope>
    <source>
        <strain evidence="1 2">JBW45</strain>
    </source>
</reference>
<dbReference type="Proteomes" id="UP000005361">
    <property type="component" value="Chromosome"/>
</dbReference>
<sequence>MSSVKQSTLLDIISMSRDTKKYLRFLTAFGLITGHIDDSVEPTNDAIALRDVMIHTAHLSSYESVKTLTVFSDQIIAAYLY</sequence>
<dbReference type="HOGENOM" id="CLU_2570742_0_0_9"/>
<name>I9NMM1_9FIRM</name>
<protein>
    <submittedName>
        <fullName evidence="1">Uncharacterized protein</fullName>
    </submittedName>
</protein>
<dbReference type="AlphaFoldDB" id="I9NMM1"/>
<evidence type="ECO:0000313" key="1">
    <source>
        <dbReference type="EMBL" id="AJQ26885.1"/>
    </source>
</evidence>
<organism evidence="1 2">
    <name type="scientific">Pelosinus fermentans JBW45</name>
    <dbReference type="NCBI Taxonomy" id="1192197"/>
    <lineage>
        <taxon>Bacteria</taxon>
        <taxon>Bacillati</taxon>
        <taxon>Bacillota</taxon>
        <taxon>Negativicutes</taxon>
        <taxon>Selenomonadales</taxon>
        <taxon>Sporomusaceae</taxon>
        <taxon>Pelosinus</taxon>
    </lineage>
</organism>
<dbReference type="RefSeq" id="WP_007959656.1">
    <property type="nucleotide sequence ID" value="NZ_CP010978.1"/>
</dbReference>
<dbReference type="STRING" id="1192197.JBW_01535"/>
<gene>
    <name evidence="1" type="ORF">JBW_01535</name>
</gene>
<evidence type="ECO:0000313" key="2">
    <source>
        <dbReference type="Proteomes" id="UP000005361"/>
    </source>
</evidence>
<accession>I9NMM1</accession>
<reference evidence="2" key="2">
    <citation type="submission" date="2015-02" db="EMBL/GenBank/DDBJ databases">
        <title>Complete Genome Sequence of Pelosinus fermentans JBW45.</title>
        <authorList>
            <person name="De Leon K.B."/>
            <person name="Utturkar S.M."/>
            <person name="Camilleri L.B."/>
            <person name="Arkin A.P."/>
            <person name="Fields M.W."/>
            <person name="Brown S.D."/>
            <person name="Wall J.D."/>
        </authorList>
    </citation>
    <scope>NUCLEOTIDE SEQUENCE [LARGE SCALE GENOMIC DNA]</scope>
    <source>
        <strain evidence="2">JBW45</strain>
    </source>
</reference>